<dbReference type="AlphaFoldDB" id="A0A830HZ50"/>
<evidence type="ECO:0000313" key="2">
    <source>
        <dbReference type="EMBL" id="GHP12384.1"/>
    </source>
</evidence>
<dbReference type="Proteomes" id="UP000660262">
    <property type="component" value="Unassembled WGS sequence"/>
</dbReference>
<feature type="region of interest" description="Disordered" evidence="1">
    <location>
        <begin position="1"/>
        <end position="34"/>
    </location>
</feature>
<dbReference type="EMBL" id="BNJQ01000041">
    <property type="protein sequence ID" value="GHP12384.1"/>
    <property type="molecule type" value="Genomic_DNA"/>
</dbReference>
<reference evidence="2" key="1">
    <citation type="submission" date="2020-10" db="EMBL/GenBank/DDBJ databases">
        <title>Unveiling of a novel bifunctional photoreceptor, Dualchrome1, isolated from a cosmopolitan green alga.</title>
        <authorList>
            <person name="Suzuki S."/>
            <person name="Kawachi M."/>
        </authorList>
    </citation>
    <scope>NUCLEOTIDE SEQUENCE</scope>
    <source>
        <strain evidence="2">NIES 2893</strain>
    </source>
</reference>
<sequence length="69" mass="7004">MPLGGATNKAQRSVVDKKGKGKGKGGGDDFDEDNAFKAKQKADAAALKAMQEKAKNGGLGAGLKKSGKK</sequence>
<protein>
    <recommendedName>
        <fullName evidence="4">Translation machinery associated TMA7</fullName>
    </recommendedName>
</protein>
<organism evidence="2 3">
    <name type="scientific">Pycnococcus provasolii</name>
    <dbReference type="NCBI Taxonomy" id="41880"/>
    <lineage>
        <taxon>Eukaryota</taxon>
        <taxon>Viridiplantae</taxon>
        <taxon>Chlorophyta</taxon>
        <taxon>Pseudoscourfieldiophyceae</taxon>
        <taxon>Pseudoscourfieldiales</taxon>
        <taxon>Pycnococcaceae</taxon>
        <taxon>Pycnococcus</taxon>
    </lineage>
</organism>
<dbReference type="Pfam" id="PF09072">
    <property type="entry name" value="TMA7"/>
    <property type="match status" value="1"/>
</dbReference>
<comment type="caution">
    <text evidence="2">The sequence shown here is derived from an EMBL/GenBank/DDBJ whole genome shotgun (WGS) entry which is preliminary data.</text>
</comment>
<evidence type="ECO:0000313" key="3">
    <source>
        <dbReference type="Proteomes" id="UP000660262"/>
    </source>
</evidence>
<evidence type="ECO:0000256" key="1">
    <source>
        <dbReference type="SAM" id="MobiDB-lite"/>
    </source>
</evidence>
<keyword evidence="3" id="KW-1185">Reference proteome</keyword>
<proteinExistence type="predicted"/>
<name>A0A830HZ50_9CHLO</name>
<accession>A0A830HZ50</accession>
<gene>
    <name evidence="2" type="ORF">PPROV_001111200</name>
</gene>
<dbReference type="InterPro" id="IPR015157">
    <property type="entry name" value="TMA7"/>
</dbReference>
<evidence type="ECO:0008006" key="4">
    <source>
        <dbReference type="Google" id="ProtNLM"/>
    </source>
</evidence>